<evidence type="ECO:0000256" key="2">
    <source>
        <dbReference type="ARBA" id="ARBA00005695"/>
    </source>
</evidence>
<protein>
    <submittedName>
        <fullName evidence="6">Peptide ABC transporter substrate-binding protein</fullName>
    </submittedName>
</protein>
<dbReference type="Pfam" id="PF00496">
    <property type="entry name" value="SBP_bac_5"/>
    <property type="match status" value="1"/>
</dbReference>
<dbReference type="PIRSF" id="PIRSF002741">
    <property type="entry name" value="MppA"/>
    <property type="match status" value="1"/>
</dbReference>
<comment type="subcellular location">
    <subcellularLocation>
        <location evidence="1">Cell envelope</location>
    </subcellularLocation>
</comment>
<feature type="domain" description="Solute-binding protein family 5" evidence="5">
    <location>
        <begin position="69"/>
        <end position="453"/>
    </location>
</feature>
<evidence type="ECO:0000259" key="5">
    <source>
        <dbReference type="Pfam" id="PF00496"/>
    </source>
</evidence>
<comment type="similarity">
    <text evidence="2">Belongs to the bacterial solute-binding protein 5 family.</text>
</comment>
<dbReference type="PANTHER" id="PTHR30290:SF10">
    <property type="entry name" value="PERIPLASMIC OLIGOPEPTIDE-BINDING PROTEIN-RELATED"/>
    <property type="match status" value="1"/>
</dbReference>
<evidence type="ECO:0000256" key="1">
    <source>
        <dbReference type="ARBA" id="ARBA00004196"/>
    </source>
</evidence>
<dbReference type="Proteomes" id="UP000238924">
    <property type="component" value="Unassembled WGS sequence"/>
</dbReference>
<dbReference type="EMBL" id="JJMJ01000150">
    <property type="protein sequence ID" value="PPS21647.1"/>
    <property type="molecule type" value="Genomic_DNA"/>
</dbReference>
<sequence length="534" mass="60802">MKKFYLIIFILALFISCSKDNISQKNSTIYVNLGSEPKTIDPALNITLQGSTYVTHLFECLTTKYKDIEIQPGAAESWDISDDGLTYIFHLRTNGKWSDGKPLTAQDFEYSWKRVVDPQTASEPSYLFEPILNFSNVNGGYLPVDEFGIKAIDDYTLEVKLEYPTAYFLELVNLPVFSPVRKDMVEKDPDNWTRNPATCIGNGAFFLKERKTDESITVVKNTNYWNADTIVAQEIKFVLMDNPNSAVAGIKEGSLHFSDQFPYQDIDTLKAEGLIDTATRIGTQYYALNTTNAVLKDKRVRRALSLAIDRNYIVDNVLKSGRPAGALVPWGVTDVEGYFRDNAGEYISTNKADYQKNVEEAKRLMAEAGYPNGEGFPVLEFALTFSNDIPMFEAVQNMWKVNLGIDVKLTQMEFAPFIHSFRTERNYTMASASWTGSYNDPTTFLSMFVSYSYKNHSLFTNKEFDNAIITASKTIDQNIRMRELHKAEKILIEDEAVIIPIAYFEPAVLKSPRLKDVFYIPFAQYKFSYSYLEK</sequence>
<name>A0ABX5B641_9SPIR</name>
<evidence type="ECO:0000256" key="3">
    <source>
        <dbReference type="ARBA" id="ARBA00022448"/>
    </source>
</evidence>
<organism evidence="6 7">
    <name type="scientific">Brachyspira murdochii</name>
    <dbReference type="NCBI Taxonomy" id="84378"/>
    <lineage>
        <taxon>Bacteria</taxon>
        <taxon>Pseudomonadati</taxon>
        <taxon>Spirochaetota</taxon>
        <taxon>Spirochaetia</taxon>
        <taxon>Brachyspirales</taxon>
        <taxon>Brachyspiraceae</taxon>
        <taxon>Brachyspira</taxon>
    </lineage>
</organism>
<evidence type="ECO:0000256" key="4">
    <source>
        <dbReference type="ARBA" id="ARBA00022729"/>
    </source>
</evidence>
<dbReference type="PANTHER" id="PTHR30290">
    <property type="entry name" value="PERIPLASMIC BINDING COMPONENT OF ABC TRANSPORTER"/>
    <property type="match status" value="1"/>
</dbReference>
<dbReference type="InterPro" id="IPR000914">
    <property type="entry name" value="SBP_5_dom"/>
</dbReference>
<dbReference type="InterPro" id="IPR039424">
    <property type="entry name" value="SBP_5"/>
</dbReference>
<evidence type="ECO:0000313" key="7">
    <source>
        <dbReference type="Proteomes" id="UP000238924"/>
    </source>
</evidence>
<keyword evidence="3" id="KW-0813">Transport</keyword>
<keyword evidence="7" id="KW-1185">Reference proteome</keyword>
<accession>A0ABX5B641</accession>
<dbReference type="Gene3D" id="3.10.105.10">
    <property type="entry name" value="Dipeptide-binding Protein, Domain 3"/>
    <property type="match status" value="1"/>
</dbReference>
<dbReference type="PROSITE" id="PS51257">
    <property type="entry name" value="PROKAR_LIPOPROTEIN"/>
    <property type="match status" value="1"/>
</dbReference>
<dbReference type="CDD" id="cd08504">
    <property type="entry name" value="PBP2_OppA"/>
    <property type="match status" value="1"/>
</dbReference>
<gene>
    <name evidence="6" type="ORF">DJ52_09595</name>
</gene>
<dbReference type="RefSeq" id="WP_013113130.1">
    <property type="nucleotide sequence ID" value="NZ_JJMJ01000150.1"/>
</dbReference>
<dbReference type="SUPFAM" id="SSF53850">
    <property type="entry name" value="Periplasmic binding protein-like II"/>
    <property type="match status" value="1"/>
</dbReference>
<dbReference type="Gene3D" id="3.40.190.10">
    <property type="entry name" value="Periplasmic binding protein-like II"/>
    <property type="match status" value="1"/>
</dbReference>
<comment type="caution">
    <text evidence="6">The sequence shown here is derived from an EMBL/GenBank/DDBJ whole genome shotgun (WGS) entry which is preliminary data.</text>
</comment>
<dbReference type="Gene3D" id="3.90.76.10">
    <property type="entry name" value="Dipeptide-binding Protein, Domain 1"/>
    <property type="match status" value="1"/>
</dbReference>
<dbReference type="InterPro" id="IPR030678">
    <property type="entry name" value="Peptide/Ni-bd"/>
</dbReference>
<reference evidence="6 7" key="1">
    <citation type="submission" date="2014-04" db="EMBL/GenBank/DDBJ databases">
        <title>Whole genome sequence of 'Brachyspira hampsonii' D13-03603F2.</title>
        <authorList>
            <person name="Patterson A.H."/>
            <person name="Chaban B."/>
            <person name="Fernando C."/>
            <person name="Harding J.C."/>
            <person name="Hill J.E."/>
        </authorList>
    </citation>
    <scope>NUCLEOTIDE SEQUENCE [LARGE SCALE GENOMIC DNA]</scope>
    <source>
        <strain evidence="6 7">D13-03603F2</strain>
    </source>
</reference>
<proteinExistence type="inferred from homology"/>
<keyword evidence="4" id="KW-0732">Signal</keyword>
<evidence type="ECO:0000313" key="6">
    <source>
        <dbReference type="EMBL" id="PPS21647.1"/>
    </source>
</evidence>